<dbReference type="SUPFAM" id="SSF55785">
    <property type="entry name" value="PYP-like sensor domain (PAS domain)"/>
    <property type="match status" value="2"/>
</dbReference>
<organism evidence="17 18">
    <name type="scientific">Agaribacillus aureus</name>
    <dbReference type="NCBI Taxonomy" id="3051825"/>
    <lineage>
        <taxon>Bacteria</taxon>
        <taxon>Pseudomonadati</taxon>
        <taxon>Bacteroidota</taxon>
        <taxon>Cytophagia</taxon>
        <taxon>Cytophagales</taxon>
        <taxon>Splendidivirgaceae</taxon>
        <taxon>Agaribacillus</taxon>
    </lineage>
</organism>
<evidence type="ECO:0000256" key="3">
    <source>
        <dbReference type="ARBA" id="ARBA00012438"/>
    </source>
</evidence>
<dbReference type="PRINTS" id="PR00344">
    <property type="entry name" value="BCTRLSENSOR"/>
</dbReference>
<name>A0ABT8LE88_9BACT</name>
<accession>A0ABT8LE88</accession>
<dbReference type="EMBL" id="JAUJEB010000006">
    <property type="protein sequence ID" value="MDN5215282.1"/>
    <property type="molecule type" value="Genomic_DNA"/>
</dbReference>
<dbReference type="SMART" id="SM00091">
    <property type="entry name" value="PAS"/>
    <property type="match status" value="2"/>
</dbReference>
<keyword evidence="8" id="KW-0418">Kinase</keyword>
<evidence type="ECO:0000256" key="4">
    <source>
        <dbReference type="ARBA" id="ARBA00022553"/>
    </source>
</evidence>
<dbReference type="PANTHER" id="PTHR42878">
    <property type="entry name" value="TWO-COMPONENT HISTIDINE KINASE"/>
    <property type="match status" value="1"/>
</dbReference>
<evidence type="ECO:0000256" key="9">
    <source>
        <dbReference type="ARBA" id="ARBA00022840"/>
    </source>
</evidence>
<keyword evidence="5" id="KW-0808">Transferase</keyword>
<dbReference type="CDD" id="cd00075">
    <property type="entry name" value="HATPase"/>
    <property type="match status" value="1"/>
</dbReference>
<comment type="catalytic activity">
    <reaction evidence="1">
        <text>ATP + protein L-histidine = ADP + protein N-phospho-L-histidine.</text>
        <dbReference type="EC" id="2.7.13.3"/>
    </reaction>
</comment>
<dbReference type="Pfam" id="PF00989">
    <property type="entry name" value="PAS"/>
    <property type="match status" value="1"/>
</dbReference>
<evidence type="ECO:0000259" key="16">
    <source>
        <dbReference type="PROSITE" id="PS50113"/>
    </source>
</evidence>
<keyword evidence="9" id="KW-0067">ATP-binding</keyword>
<dbReference type="InterPro" id="IPR013767">
    <property type="entry name" value="PAS_fold"/>
</dbReference>
<feature type="domain" description="PAS" evidence="15">
    <location>
        <begin position="172"/>
        <end position="217"/>
    </location>
</feature>
<dbReference type="SUPFAM" id="SSF47384">
    <property type="entry name" value="Homodimeric domain of signal transducing histidine kinase"/>
    <property type="match status" value="1"/>
</dbReference>
<dbReference type="PANTHER" id="PTHR42878:SF7">
    <property type="entry name" value="SENSOR HISTIDINE KINASE GLRK"/>
    <property type="match status" value="1"/>
</dbReference>
<dbReference type="InterPro" id="IPR035965">
    <property type="entry name" value="PAS-like_dom_sf"/>
</dbReference>
<dbReference type="SMART" id="SM00388">
    <property type="entry name" value="HisKA"/>
    <property type="match status" value="1"/>
</dbReference>
<dbReference type="InterPro" id="IPR003661">
    <property type="entry name" value="HisK_dim/P_dom"/>
</dbReference>
<evidence type="ECO:0000259" key="15">
    <source>
        <dbReference type="PROSITE" id="PS50112"/>
    </source>
</evidence>
<feature type="region of interest" description="Disordered" evidence="13">
    <location>
        <begin position="1"/>
        <end position="29"/>
    </location>
</feature>
<keyword evidence="11" id="KW-0902">Two-component regulatory system</keyword>
<dbReference type="InterPro" id="IPR005467">
    <property type="entry name" value="His_kinase_dom"/>
</dbReference>
<evidence type="ECO:0000256" key="12">
    <source>
        <dbReference type="ARBA" id="ARBA00023136"/>
    </source>
</evidence>
<dbReference type="Proteomes" id="UP001172083">
    <property type="component" value="Unassembled WGS sequence"/>
</dbReference>
<dbReference type="Gene3D" id="3.30.565.10">
    <property type="entry name" value="Histidine kinase-like ATPase, C-terminal domain"/>
    <property type="match status" value="1"/>
</dbReference>
<dbReference type="PROSITE" id="PS50113">
    <property type="entry name" value="PAC"/>
    <property type="match status" value="1"/>
</dbReference>
<dbReference type="InterPro" id="IPR050351">
    <property type="entry name" value="BphY/WalK/GraS-like"/>
</dbReference>
<dbReference type="Gene3D" id="1.10.287.130">
    <property type="match status" value="1"/>
</dbReference>
<keyword evidence="12" id="KW-0472">Membrane</keyword>
<feature type="domain" description="PAC" evidence="16">
    <location>
        <begin position="245"/>
        <end position="297"/>
    </location>
</feature>
<protein>
    <recommendedName>
        <fullName evidence="3">histidine kinase</fullName>
        <ecNumber evidence="3">2.7.13.3</ecNumber>
    </recommendedName>
</protein>
<keyword evidence="18" id="KW-1185">Reference proteome</keyword>
<comment type="caution">
    <text evidence="17">The sequence shown here is derived from an EMBL/GenBank/DDBJ whole genome shotgun (WGS) entry which is preliminary data.</text>
</comment>
<dbReference type="Pfam" id="PF13426">
    <property type="entry name" value="PAS_9"/>
    <property type="match status" value="1"/>
</dbReference>
<dbReference type="InterPro" id="IPR000014">
    <property type="entry name" value="PAS"/>
</dbReference>
<dbReference type="CDD" id="cd00130">
    <property type="entry name" value="PAS"/>
    <property type="match status" value="2"/>
</dbReference>
<evidence type="ECO:0000259" key="14">
    <source>
        <dbReference type="PROSITE" id="PS50109"/>
    </source>
</evidence>
<dbReference type="SUPFAM" id="SSF55874">
    <property type="entry name" value="ATPase domain of HSP90 chaperone/DNA topoisomerase II/histidine kinase"/>
    <property type="match status" value="1"/>
</dbReference>
<dbReference type="PROSITE" id="PS50109">
    <property type="entry name" value="HIS_KIN"/>
    <property type="match status" value="1"/>
</dbReference>
<dbReference type="Pfam" id="PF00512">
    <property type="entry name" value="HisKA"/>
    <property type="match status" value="1"/>
</dbReference>
<evidence type="ECO:0000313" key="18">
    <source>
        <dbReference type="Proteomes" id="UP001172083"/>
    </source>
</evidence>
<dbReference type="Pfam" id="PF02518">
    <property type="entry name" value="HATPase_c"/>
    <property type="match status" value="1"/>
</dbReference>
<evidence type="ECO:0000256" key="8">
    <source>
        <dbReference type="ARBA" id="ARBA00022777"/>
    </source>
</evidence>
<evidence type="ECO:0000256" key="7">
    <source>
        <dbReference type="ARBA" id="ARBA00022741"/>
    </source>
</evidence>
<dbReference type="CDD" id="cd00082">
    <property type="entry name" value="HisKA"/>
    <property type="match status" value="1"/>
</dbReference>
<dbReference type="InterPro" id="IPR003594">
    <property type="entry name" value="HATPase_dom"/>
</dbReference>
<evidence type="ECO:0000256" key="1">
    <source>
        <dbReference type="ARBA" id="ARBA00000085"/>
    </source>
</evidence>
<dbReference type="InterPro" id="IPR036097">
    <property type="entry name" value="HisK_dim/P_sf"/>
</dbReference>
<sequence length="644" mass="74019">MKSLVNDQYKRGKQPLTGSKSGPDTEELRKANEELKIKNKKLAEKLALQKLEVDKIKNSESQYKSLLNNTSAFVILDNELQIEESSAGAMALHKGLETGKDLLKCFRFQEEKQFLDAFGLALQGQKPPIQFIAYKTAKTANRDKFLIQLDTLKPGFLVAVFIQKLAADLQFDLTKLSWLATKTHNGVIITDANGSIEWVNNGYCQITGYKTEECIGEKPFYLSKDFSYAGFDKRILQMISAGKKFTGETVSYKKNGTIYWLHLDVSPVFNESEELINYVIIETDITDKKETEEKLLSSAKRSINILESITDAMFIINSEWKFTYLNKQAEILLNEKKENLLGKKIWDELAFSQSSKMREQFHQAFNKKIDIHFEEYIEPSQQWFEVHGYVSTEGLSIYLRSIQSRKISEEKLRDKNEELVKINNELDNFVYRAAHDLRAPLASVLGLINISKIENDQTKKNEYLDKMTDCINKLDNFINKIIHYSRNSRLVVNYEKLDFNKIFEEIFTHLQYFEGADNITKELVIDDQTPFYSDPVRIKDALQNLLVNAVQYQKTYVDDQFIKISVETSYSKAKIVVQDNGNGIHDDHKDKVFKMFYRASEQSNGSGLGLYIVKEIIKKLGGTIKLSTQLKKGSTFTIEIPNGR</sequence>
<keyword evidence="4" id="KW-0597">Phosphoprotein</keyword>
<evidence type="ECO:0000256" key="5">
    <source>
        <dbReference type="ARBA" id="ARBA00022679"/>
    </source>
</evidence>
<keyword evidence="10" id="KW-1133">Transmembrane helix</keyword>
<dbReference type="NCBIfam" id="TIGR00229">
    <property type="entry name" value="sensory_box"/>
    <property type="match status" value="2"/>
</dbReference>
<keyword evidence="6" id="KW-0812">Transmembrane</keyword>
<evidence type="ECO:0000256" key="6">
    <source>
        <dbReference type="ARBA" id="ARBA00022692"/>
    </source>
</evidence>
<dbReference type="InterPro" id="IPR004358">
    <property type="entry name" value="Sig_transdc_His_kin-like_C"/>
</dbReference>
<dbReference type="PROSITE" id="PS50112">
    <property type="entry name" value="PAS"/>
    <property type="match status" value="2"/>
</dbReference>
<evidence type="ECO:0000256" key="10">
    <source>
        <dbReference type="ARBA" id="ARBA00022989"/>
    </source>
</evidence>
<dbReference type="InterPro" id="IPR000700">
    <property type="entry name" value="PAS-assoc_C"/>
</dbReference>
<evidence type="ECO:0000256" key="11">
    <source>
        <dbReference type="ARBA" id="ARBA00023012"/>
    </source>
</evidence>
<feature type="domain" description="PAS" evidence="15">
    <location>
        <begin position="298"/>
        <end position="368"/>
    </location>
</feature>
<evidence type="ECO:0000256" key="2">
    <source>
        <dbReference type="ARBA" id="ARBA00004141"/>
    </source>
</evidence>
<dbReference type="SMART" id="SM00387">
    <property type="entry name" value="HATPase_c"/>
    <property type="match status" value="1"/>
</dbReference>
<feature type="domain" description="Histidine kinase" evidence="14">
    <location>
        <begin position="432"/>
        <end position="644"/>
    </location>
</feature>
<comment type="subcellular location">
    <subcellularLocation>
        <location evidence="2">Membrane</location>
        <topology evidence="2">Multi-pass membrane protein</topology>
    </subcellularLocation>
</comment>
<reference evidence="17" key="1">
    <citation type="submission" date="2023-06" db="EMBL/GenBank/DDBJ databases">
        <title>Genomic of Agaribacillus aureum.</title>
        <authorList>
            <person name="Wang G."/>
        </authorList>
    </citation>
    <scope>NUCLEOTIDE SEQUENCE</scope>
    <source>
        <strain evidence="17">BMA12</strain>
    </source>
</reference>
<dbReference type="RefSeq" id="WP_346760619.1">
    <property type="nucleotide sequence ID" value="NZ_JAUJEB010000006.1"/>
</dbReference>
<dbReference type="EC" id="2.7.13.3" evidence="3"/>
<dbReference type="InterPro" id="IPR036890">
    <property type="entry name" value="HATPase_C_sf"/>
</dbReference>
<evidence type="ECO:0000313" key="17">
    <source>
        <dbReference type="EMBL" id="MDN5215282.1"/>
    </source>
</evidence>
<proteinExistence type="predicted"/>
<dbReference type="InterPro" id="IPR001610">
    <property type="entry name" value="PAC"/>
</dbReference>
<dbReference type="Gene3D" id="3.30.450.20">
    <property type="entry name" value="PAS domain"/>
    <property type="match status" value="2"/>
</dbReference>
<evidence type="ECO:0000256" key="13">
    <source>
        <dbReference type="SAM" id="MobiDB-lite"/>
    </source>
</evidence>
<gene>
    <name evidence="17" type="ORF">QQ020_24600</name>
</gene>
<keyword evidence="7" id="KW-0547">Nucleotide-binding</keyword>
<dbReference type="SMART" id="SM00086">
    <property type="entry name" value="PAC"/>
    <property type="match status" value="1"/>
</dbReference>